<dbReference type="Proteomes" id="UP000410984">
    <property type="component" value="Unassembled WGS sequence"/>
</dbReference>
<dbReference type="InterPro" id="IPR034660">
    <property type="entry name" value="DinB/YfiT-like"/>
</dbReference>
<name>A0A509E868_9HYPH</name>
<dbReference type="SUPFAM" id="SSF109854">
    <property type="entry name" value="DinB/YfiT-like putative metalloenzymes"/>
    <property type="match status" value="1"/>
</dbReference>
<reference evidence="1 2" key="1">
    <citation type="submission" date="2019-06" db="EMBL/GenBank/DDBJ databases">
        <authorList>
            <person name="Rodrigo-Torres L."/>
            <person name="Arahal R. D."/>
            <person name="Lucena T."/>
        </authorList>
    </citation>
    <scope>NUCLEOTIDE SEQUENCE [LARGE SCALE GENOMIC DNA]</scope>
    <source>
        <strain evidence="1 2">SB0023/3</strain>
    </source>
</reference>
<dbReference type="Pfam" id="PF09351">
    <property type="entry name" value="DUF1993"/>
    <property type="match status" value="1"/>
</dbReference>
<proteinExistence type="predicted"/>
<protein>
    <recommendedName>
        <fullName evidence="3">DUF1993 domain-containing protein</fullName>
    </recommendedName>
</protein>
<dbReference type="AlphaFoldDB" id="A0A509E868"/>
<evidence type="ECO:0000313" key="2">
    <source>
        <dbReference type="Proteomes" id="UP000410984"/>
    </source>
</evidence>
<dbReference type="RefSeq" id="WP_244612563.1">
    <property type="nucleotide sequence ID" value="NZ_CABFPH010000007.1"/>
</dbReference>
<dbReference type="EMBL" id="CABFPH010000007">
    <property type="protein sequence ID" value="VUD70318.1"/>
    <property type="molecule type" value="Genomic_DNA"/>
</dbReference>
<keyword evidence="2" id="KW-1185">Reference proteome</keyword>
<evidence type="ECO:0000313" key="1">
    <source>
        <dbReference type="EMBL" id="VUD70318.1"/>
    </source>
</evidence>
<dbReference type="InterPro" id="IPR018531">
    <property type="entry name" value="DUF1993"/>
</dbReference>
<sequence length="96" mass="10350">MAEAQGRIGEALAVLGDLGPAALDAGAGQPITLTLPNGIVFDMTGEQYARDWAQAQFCFHLITAYAILRHHGIDLGKADYVPHMFAYLRPGSMPEH</sequence>
<evidence type="ECO:0008006" key="3">
    <source>
        <dbReference type="Google" id="ProtNLM"/>
    </source>
</evidence>
<dbReference type="Gene3D" id="1.20.120.450">
    <property type="entry name" value="dinb family like domain"/>
    <property type="match status" value="1"/>
</dbReference>
<gene>
    <name evidence="1" type="ORF">MET9862_00882</name>
</gene>
<dbReference type="PANTHER" id="PTHR36922">
    <property type="entry name" value="BLL2446 PROTEIN"/>
    <property type="match status" value="1"/>
</dbReference>
<dbReference type="PANTHER" id="PTHR36922:SF1">
    <property type="entry name" value="DUF1993 DOMAIN-CONTAINING PROTEIN"/>
    <property type="match status" value="1"/>
</dbReference>
<accession>A0A509E868</accession>
<organism evidence="1 2">
    <name type="scientific">Methylobacterium symbioticum</name>
    <dbReference type="NCBI Taxonomy" id="2584084"/>
    <lineage>
        <taxon>Bacteria</taxon>
        <taxon>Pseudomonadati</taxon>
        <taxon>Pseudomonadota</taxon>
        <taxon>Alphaproteobacteria</taxon>
        <taxon>Hyphomicrobiales</taxon>
        <taxon>Methylobacteriaceae</taxon>
        <taxon>Methylobacterium</taxon>
    </lineage>
</organism>